<dbReference type="OrthoDB" id="65091at2"/>
<evidence type="ECO:0000259" key="2">
    <source>
        <dbReference type="Pfam" id="PF03372"/>
    </source>
</evidence>
<proteinExistence type="predicted"/>
<evidence type="ECO:0000313" key="4">
    <source>
        <dbReference type="Proteomes" id="UP000236569"/>
    </source>
</evidence>
<keyword evidence="1" id="KW-1133">Transmembrane helix</keyword>
<name>A0A2I9CU77_9DEIO</name>
<feature type="transmembrane region" description="Helical" evidence="1">
    <location>
        <begin position="63"/>
        <end position="81"/>
    </location>
</feature>
<dbReference type="EMBL" id="BFAG01000004">
    <property type="protein sequence ID" value="GBF05382.1"/>
    <property type="molecule type" value="Genomic_DNA"/>
</dbReference>
<protein>
    <recommendedName>
        <fullName evidence="2">Endonuclease/exonuclease/phosphatase domain-containing protein</fullName>
    </recommendedName>
</protein>
<keyword evidence="1" id="KW-0472">Membrane</keyword>
<evidence type="ECO:0000313" key="3">
    <source>
        <dbReference type="EMBL" id="GBF05382.1"/>
    </source>
</evidence>
<dbReference type="GO" id="GO:0003824">
    <property type="term" value="F:catalytic activity"/>
    <property type="evidence" value="ECO:0007669"/>
    <property type="project" value="InterPro"/>
</dbReference>
<dbReference type="Gene3D" id="3.60.10.10">
    <property type="entry name" value="Endonuclease/exonuclease/phosphatase"/>
    <property type="match status" value="1"/>
</dbReference>
<dbReference type="SUPFAM" id="SSF56219">
    <property type="entry name" value="DNase I-like"/>
    <property type="match status" value="1"/>
</dbReference>
<dbReference type="RefSeq" id="WP_103128814.1">
    <property type="nucleotide sequence ID" value="NZ_BFAG01000004.1"/>
</dbReference>
<keyword evidence="1" id="KW-0812">Transmembrane</keyword>
<reference evidence="4" key="1">
    <citation type="submission" date="2018-01" db="EMBL/GenBank/DDBJ databases">
        <title>Draft Genome Sequence of the Radioresistant Bacterium Deinococcus aerius TR0125, Isolated from the Higher Atmosphere above Japan.</title>
        <authorList>
            <person name="Satoh K."/>
            <person name="Arai H."/>
            <person name="Sanzen T."/>
            <person name="Kawaguchi Y."/>
            <person name="Hayashi H."/>
            <person name="Yokobori S."/>
            <person name="Yamagishi A."/>
            <person name="Oono Y."/>
            <person name="Narumi I."/>
        </authorList>
    </citation>
    <scope>NUCLEOTIDE SEQUENCE [LARGE SCALE GENOMIC DNA]</scope>
    <source>
        <strain evidence="4">TR0125</strain>
    </source>
</reference>
<gene>
    <name evidence="3" type="ORF">DAERI_040142</name>
</gene>
<sequence>MRSRLAALSLLFAALTLAWGLLARARSETWWPVATLDLVPPQVLLPLPLWLAWRALRGRRWNWAALNVAVAAAFTVGQVGLVPPRFPSGTEGKGSSLRVLTLNTDFAGAHPARLAALARRERVEVVTLQEALDRNRKAGYTARVRAAFPGWTLVRHDELITLSRLQVHSSRVVSFPRSPHAVLVTSVGVSGRTVTVVNTHLPTLGLLPSASDVRLGRSLPKRVSRRLAVRRDFVGVMESILRATPGPLVLAGDLNAPPHGELHAHLSALGLIDAFLAGGLGFGFTHHARFGHSRIDYIWTQGARVERASALPDLLSDHRALLADLRLPPP</sequence>
<dbReference type="Proteomes" id="UP000236569">
    <property type="component" value="Unassembled WGS sequence"/>
</dbReference>
<dbReference type="InterPro" id="IPR036691">
    <property type="entry name" value="Endo/exonu/phosph_ase_sf"/>
</dbReference>
<feature type="transmembrane region" description="Helical" evidence="1">
    <location>
        <begin position="30"/>
        <end position="51"/>
    </location>
</feature>
<keyword evidence="4" id="KW-1185">Reference proteome</keyword>
<evidence type="ECO:0000256" key="1">
    <source>
        <dbReference type="SAM" id="Phobius"/>
    </source>
</evidence>
<feature type="domain" description="Endonuclease/exonuclease/phosphatase" evidence="2">
    <location>
        <begin position="100"/>
        <end position="318"/>
    </location>
</feature>
<dbReference type="InterPro" id="IPR005135">
    <property type="entry name" value="Endo/exonuclease/phosphatase"/>
</dbReference>
<accession>A0A2I9CU77</accession>
<dbReference type="AlphaFoldDB" id="A0A2I9CU77"/>
<comment type="caution">
    <text evidence="3">The sequence shown here is derived from an EMBL/GenBank/DDBJ whole genome shotgun (WGS) entry which is preliminary data.</text>
</comment>
<dbReference type="Pfam" id="PF03372">
    <property type="entry name" value="Exo_endo_phos"/>
    <property type="match status" value="1"/>
</dbReference>
<organism evidence="3 4">
    <name type="scientific">Deinococcus aerius</name>
    <dbReference type="NCBI Taxonomy" id="200253"/>
    <lineage>
        <taxon>Bacteria</taxon>
        <taxon>Thermotogati</taxon>
        <taxon>Deinococcota</taxon>
        <taxon>Deinococci</taxon>
        <taxon>Deinococcales</taxon>
        <taxon>Deinococcaceae</taxon>
        <taxon>Deinococcus</taxon>
    </lineage>
</organism>